<feature type="transmembrane region" description="Helical" evidence="1">
    <location>
        <begin position="140"/>
        <end position="161"/>
    </location>
</feature>
<evidence type="ECO:0000256" key="1">
    <source>
        <dbReference type="SAM" id="Phobius"/>
    </source>
</evidence>
<keyword evidence="1" id="KW-1133">Transmembrane helix</keyword>
<accession>A0AAW2HS58</accession>
<dbReference type="InterPro" id="IPR031720">
    <property type="entry name" value="DUF4728"/>
</dbReference>
<organism evidence="2">
    <name type="scientific">Menopon gallinae</name>
    <name type="common">poultry shaft louse</name>
    <dbReference type="NCBI Taxonomy" id="328185"/>
    <lineage>
        <taxon>Eukaryota</taxon>
        <taxon>Metazoa</taxon>
        <taxon>Ecdysozoa</taxon>
        <taxon>Arthropoda</taxon>
        <taxon>Hexapoda</taxon>
        <taxon>Insecta</taxon>
        <taxon>Pterygota</taxon>
        <taxon>Neoptera</taxon>
        <taxon>Paraneoptera</taxon>
        <taxon>Psocodea</taxon>
        <taxon>Troctomorpha</taxon>
        <taxon>Phthiraptera</taxon>
        <taxon>Amblycera</taxon>
        <taxon>Menoponidae</taxon>
        <taxon>Menopon</taxon>
    </lineage>
</organism>
<feature type="transmembrane region" description="Helical" evidence="1">
    <location>
        <begin position="27"/>
        <end position="49"/>
    </location>
</feature>
<protein>
    <submittedName>
        <fullName evidence="2">Uncharacterized protein</fullName>
    </submittedName>
</protein>
<reference evidence="2" key="1">
    <citation type="journal article" date="2024" name="Gigascience">
        <title>Chromosome-level genome of the poultry shaft louse Menopon gallinae provides insight into the host-switching and adaptive evolution of parasitic lice.</title>
        <authorList>
            <person name="Xu Y."/>
            <person name="Ma L."/>
            <person name="Liu S."/>
            <person name="Liang Y."/>
            <person name="Liu Q."/>
            <person name="He Z."/>
            <person name="Tian L."/>
            <person name="Duan Y."/>
            <person name="Cai W."/>
            <person name="Li H."/>
            <person name="Song F."/>
        </authorList>
    </citation>
    <scope>NUCLEOTIDE SEQUENCE</scope>
    <source>
        <strain evidence="2">Cailab_2023a</strain>
    </source>
</reference>
<keyword evidence="1" id="KW-0812">Transmembrane</keyword>
<sequence>MTTKSALLYPYDALHHRACCRLHARHAAITSAIYTLNISILVVLVYSWRVQVNIRKYQDLQDVYYGVQIAYFTIIGTQLFMVVLSIVLLFGIMKERTALIVPWVIGFITLMALEAVSVVYSNVLRDHVNREFDALCKAEMAFFLSRAVLNVIAIYGVMRFYNLLRAGITWKGPEAIEL</sequence>
<name>A0AAW2HS58_9NEOP</name>
<dbReference type="AlphaFoldDB" id="A0AAW2HS58"/>
<dbReference type="Pfam" id="PF15860">
    <property type="entry name" value="DUF4728"/>
    <property type="match status" value="1"/>
</dbReference>
<feature type="transmembrane region" description="Helical" evidence="1">
    <location>
        <begin position="99"/>
        <end position="120"/>
    </location>
</feature>
<dbReference type="EMBL" id="JARGDH010000003">
    <property type="protein sequence ID" value="KAL0272738.1"/>
    <property type="molecule type" value="Genomic_DNA"/>
</dbReference>
<feature type="transmembrane region" description="Helical" evidence="1">
    <location>
        <begin position="69"/>
        <end position="92"/>
    </location>
</feature>
<dbReference type="PANTHER" id="PTHR36694">
    <property type="entry name" value="PASIFLORA 1, ISOFORM A-RELATED"/>
    <property type="match status" value="1"/>
</dbReference>
<gene>
    <name evidence="2" type="ORF">PYX00_005599</name>
</gene>
<dbReference type="PANTHER" id="PTHR36694:SF10">
    <property type="entry name" value="MARVEL DOMAIN-CONTAINING PROTEIN"/>
    <property type="match status" value="1"/>
</dbReference>
<keyword evidence="1" id="KW-0472">Membrane</keyword>
<comment type="caution">
    <text evidence="2">The sequence shown here is derived from an EMBL/GenBank/DDBJ whole genome shotgun (WGS) entry which is preliminary data.</text>
</comment>
<evidence type="ECO:0000313" key="2">
    <source>
        <dbReference type="EMBL" id="KAL0272738.1"/>
    </source>
</evidence>
<proteinExistence type="predicted"/>